<comment type="caution">
    <text evidence="3">The sequence shown here is derived from an EMBL/GenBank/DDBJ whole genome shotgun (WGS) entry which is preliminary data.</text>
</comment>
<protein>
    <submittedName>
        <fullName evidence="3">Uncharacterized protein</fullName>
    </submittedName>
</protein>
<feature type="compositionally biased region" description="Low complexity" evidence="1">
    <location>
        <begin position="65"/>
        <end position="74"/>
    </location>
</feature>
<evidence type="ECO:0000256" key="1">
    <source>
        <dbReference type="SAM" id="MobiDB-lite"/>
    </source>
</evidence>
<feature type="region of interest" description="Disordered" evidence="1">
    <location>
        <begin position="52"/>
        <end position="91"/>
    </location>
</feature>
<proteinExistence type="predicted"/>
<sequence length="380" mass="40452">MIPRPLLHRLYIGCVSAALCLATTLGGTTQAQGWAGSLRNSAVTWRVTLAQAPAEQSVPPPSEPLPLSTATPSPRWSSTRSGLPGSPQPSFSVAAPVGTQVGLTQVSTAIYELSDLEVSGLGNAGDAALEQQLRAEFRTLAELGQSQSHALELAVLNRSPAGTELAIRWTEGSALSTEAESRLQPTVQLSQLLLPGGLRGPVQVSSPDAATQARYRRLPPSALDRLNISADAPYGLPLSAGERISVPAQRPVDELFRDVLSSIPALNDWALPSPAELPVLDLRREQVYQGQNSRGDHLFQTQGSALPWQQQLKGSSGSQLTLEVVDMAQMSQAVYRSDGLPHSSFEFSTMHLRVTAQSGAARVSFTVQLRFTSALRPVGS</sequence>
<gene>
    <name evidence="3" type="ORF">EJ104_08565</name>
</gene>
<keyword evidence="4" id="KW-1185">Reference proteome</keyword>
<dbReference type="EMBL" id="RXPE01000017">
    <property type="protein sequence ID" value="RTR26218.1"/>
    <property type="molecule type" value="Genomic_DNA"/>
</dbReference>
<dbReference type="RefSeq" id="WP_126352316.1">
    <property type="nucleotide sequence ID" value="NZ_RXPE01000017.1"/>
</dbReference>
<evidence type="ECO:0000313" key="3">
    <source>
        <dbReference type="EMBL" id="RTR26218.1"/>
    </source>
</evidence>
<evidence type="ECO:0000256" key="2">
    <source>
        <dbReference type="SAM" id="SignalP"/>
    </source>
</evidence>
<dbReference type="AlphaFoldDB" id="A0A3S0I2Y6"/>
<organism evidence="3 4">
    <name type="scientific">Deinococcus radiophilus</name>
    <dbReference type="NCBI Taxonomy" id="32062"/>
    <lineage>
        <taxon>Bacteria</taxon>
        <taxon>Thermotogati</taxon>
        <taxon>Deinococcota</taxon>
        <taxon>Deinococci</taxon>
        <taxon>Deinococcales</taxon>
        <taxon>Deinococcaceae</taxon>
        <taxon>Deinococcus</taxon>
    </lineage>
</organism>
<accession>A0A3S0I2Y6</accession>
<evidence type="ECO:0000313" key="4">
    <source>
        <dbReference type="Proteomes" id="UP000277766"/>
    </source>
</evidence>
<feature type="signal peptide" evidence="2">
    <location>
        <begin position="1"/>
        <end position="31"/>
    </location>
</feature>
<reference evidence="3 4" key="1">
    <citation type="submission" date="2018-12" db="EMBL/GenBank/DDBJ databases">
        <title>Deinococcus radiophilus ATCC 27603 genome sequencing and assembly.</title>
        <authorList>
            <person name="Maclea K.S."/>
            <person name="Maynard C.R."/>
        </authorList>
    </citation>
    <scope>NUCLEOTIDE SEQUENCE [LARGE SCALE GENOMIC DNA]</scope>
    <source>
        <strain evidence="3 4">ATCC 27603</strain>
    </source>
</reference>
<name>A0A3S0I2Y6_9DEIO</name>
<keyword evidence="2" id="KW-0732">Signal</keyword>
<feature type="chain" id="PRO_5018546137" evidence="2">
    <location>
        <begin position="32"/>
        <end position="380"/>
    </location>
</feature>
<dbReference type="Proteomes" id="UP000277766">
    <property type="component" value="Unassembled WGS sequence"/>
</dbReference>
<dbReference type="OrthoDB" id="9826562at2"/>